<feature type="transmembrane region" description="Helical" evidence="1">
    <location>
        <begin position="457"/>
        <end position="476"/>
    </location>
</feature>
<keyword evidence="1" id="KW-0472">Membrane</keyword>
<name>A0A2M7QHZ2_9BACT</name>
<feature type="transmembrane region" description="Helical" evidence="1">
    <location>
        <begin position="152"/>
        <end position="171"/>
    </location>
</feature>
<keyword evidence="1" id="KW-1133">Transmembrane helix</keyword>
<protein>
    <recommendedName>
        <fullName evidence="4">Glycosyltransferase RgtA/B/C/D-like domain-containing protein</fullName>
    </recommendedName>
</protein>
<accession>A0A2M7QHZ2</accession>
<feature type="transmembrane region" description="Helical" evidence="1">
    <location>
        <begin position="91"/>
        <end position="111"/>
    </location>
</feature>
<feature type="transmembrane region" description="Helical" evidence="1">
    <location>
        <begin position="339"/>
        <end position="357"/>
    </location>
</feature>
<evidence type="ECO:0000256" key="1">
    <source>
        <dbReference type="SAM" id="Phobius"/>
    </source>
</evidence>
<evidence type="ECO:0000313" key="3">
    <source>
        <dbReference type="Proteomes" id="UP000229401"/>
    </source>
</evidence>
<dbReference type="AlphaFoldDB" id="A0A2M7QHZ2"/>
<feature type="transmembrane region" description="Helical" evidence="1">
    <location>
        <begin position="389"/>
        <end position="413"/>
    </location>
</feature>
<feature type="transmembrane region" description="Helical" evidence="1">
    <location>
        <begin position="255"/>
        <end position="274"/>
    </location>
</feature>
<reference evidence="3" key="1">
    <citation type="submission" date="2017-09" db="EMBL/GenBank/DDBJ databases">
        <title>Depth-based differentiation of microbial function through sediment-hosted aquifers and enrichment of novel symbionts in the deep terrestrial subsurface.</title>
        <authorList>
            <person name="Probst A.J."/>
            <person name="Ladd B."/>
            <person name="Jarett J.K."/>
            <person name="Geller-Mcgrath D.E."/>
            <person name="Sieber C.M.K."/>
            <person name="Emerson J.B."/>
            <person name="Anantharaman K."/>
            <person name="Thomas B.C."/>
            <person name="Malmstrom R."/>
            <person name="Stieglmeier M."/>
            <person name="Klingl A."/>
            <person name="Woyke T."/>
            <person name="Ryan C.M."/>
            <person name="Banfield J.F."/>
        </authorList>
    </citation>
    <scope>NUCLEOTIDE SEQUENCE [LARGE SCALE GENOMIC DNA]</scope>
</reference>
<proteinExistence type="predicted"/>
<evidence type="ECO:0008006" key="4">
    <source>
        <dbReference type="Google" id="ProtNLM"/>
    </source>
</evidence>
<dbReference type="EMBL" id="PFLI01000119">
    <property type="protein sequence ID" value="PIY71937.1"/>
    <property type="molecule type" value="Genomic_DNA"/>
</dbReference>
<gene>
    <name evidence="2" type="ORF">COY87_03610</name>
</gene>
<organism evidence="2 3">
    <name type="scientific">Candidatus Roizmanbacteria bacterium CG_4_10_14_0_8_um_filter_33_9</name>
    <dbReference type="NCBI Taxonomy" id="1974826"/>
    <lineage>
        <taxon>Bacteria</taxon>
        <taxon>Candidatus Roizmaniibacteriota</taxon>
    </lineage>
</organism>
<comment type="caution">
    <text evidence="2">The sequence shown here is derived from an EMBL/GenBank/DDBJ whole genome shotgun (WGS) entry which is preliminary data.</text>
</comment>
<keyword evidence="1" id="KW-0812">Transmembrane</keyword>
<evidence type="ECO:0000313" key="2">
    <source>
        <dbReference type="EMBL" id="PIY71937.1"/>
    </source>
</evidence>
<feature type="transmembrane region" description="Helical" evidence="1">
    <location>
        <begin position="364"/>
        <end position="383"/>
    </location>
</feature>
<sequence length="632" mass="74176">MVPFIKKHGIFIIYLFIFLLFLARNPFSTRTLIPNFEPYPDALHYVAPARNFALNSQFAIVREDRVILPRVPPLYSVFLIPFYMVNSDPRFFYFANVFLALFSFFLFFLIVKHLVVLLNSQTQTDTKSANRSRNKFGMTENYKSKLTVFQRIVMLNLFQHLILFFPLFLYITNYFNYWYPTLAMSENLTIFLFLLNLYIITKPINKVTTIMGGFLPFAFFITKYAHITLTGVFLLAYFVKIITETGWKNKKKLKKLGLFFGGSLLITFLLLLYLELLPGISTLFNYLAILLPKGNNGSQITNRGGSWFSLIYVKDYLPQYLRAMIGGYSVRFLWDNTPIVPIYIGTPGVLGLLLGIFNKKTRLLSVTLLSTLLSSVFFMSTFYSLEMRYLYQAIPAILIGFVIFWIQLQFVMLNLFQHLKKTKTTNKTQIKIPKPLQGKQVWYDNQLPLKFIRYSNFALNILLCSIFCFYTATNAIRFKKQIMLNLKYAETPWYYLSVVKLNDYFKSYPKNKPAPVVISSLIPYYVDFYSDGNYSLLPLSLHQEFRDNRKEAWGDFDYTDLIKLYYKVLLSGHELFVHNYGLGNEKVLHDDFEKIQENFNMTKVSEGCYGLCDIWQLRMKWGIEWIYNKNNK</sequence>
<feature type="transmembrane region" description="Helical" evidence="1">
    <location>
        <begin position="6"/>
        <end position="23"/>
    </location>
</feature>
<feature type="transmembrane region" description="Helical" evidence="1">
    <location>
        <begin position="177"/>
        <end position="197"/>
    </location>
</feature>
<dbReference type="Proteomes" id="UP000229401">
    <property type="component" value="Unassembled WGS sequence"/>
</dbReference>